<protein>
    <submittedName>
        <fullName evidence="2">Uncharacterized protein</fullName>
    </submittedName>
</protein>
<feature type="signal peptide" evidence="1">
    <location>
        <begin position="1"/>
        <end position="20"/>
    </location>
</feature>
<dbReference type="Proteomes" id="UP000821837">
    <property type="component" value="Chromosome 1"/>
</dbReference>
<proteinExistence type="predicted"/>
<gene>
    <name evidence="2" type="ORF">HPB52_004091</name>
</gene>
<evidence type="ECO:0000313" key="3">
    <source>
        <dbReference type="Proteomes" id="UP000821837"/>
    </source>
</evidence>
<feature type="chain" id="PRO_5039039174" evidence="1">
    <location>
        <begin position="21"/>
        <end position="107"/>
    </location>
</feature>
<evidence type="ECO:0000313" key="2">
    <source>
        <dbReference type="EMBL" id="KAH7982328.1"/>
    </source>
</evidence>
<dbReference type="OrthoDB" id="6481312at2759"/>
<reference evidence="2" key="1">
    <citation type="journal article" date="2020" name="Cell">
        <title>Large-Scale Comparative Analyses of Tick Genomes Elucidate Their Genetic Diversity and Vector Capacities.</title>
        <authorList>
            <consortium name="Tick Genome and Microbiome Consortium (TIGMIC)"/>
            <person name="Jia N."/>
            <person name="Wang J."/>
            <person name="Shi W."/>
            <person name="Du L."/>
            <person name="Sun Y."/>
            <person name="Zhan W."/>
            <person name="Jiang J.F."/>
            <person name="Wang Q."/>
            <person name="Zhang B."/>
            <person name="Ji P."/>
            <person name="Bell-Sakyi L."/>
            <person name="Cui X.M."/>
            <person name="Yuan T.T."/>
            <person name="Jiang B.G."/>
            <person name="Yang W.F."/>
            <person name="Lam T.T."/>
            <person name="Chang Q.C."/>
            <person name="Ding S.J."/>
            <person name="Wang X.J."/>
            <person name="Zhu J.G."/>
            <person name="Ruan X.D."/>
            <person name="Zhao L."/>
            <person name="Wei J.T."/>
            <person name="Ye R.Z."/>
            <person name="Que T.C."/>
            <person name="Du C.H."/>
            <person name="Zhou Y.H."/>
            <person name="Cheng J.X."/>
            <person name="Dai P.F."/>
            <person name="Guo W.B."/>
            <person name="Han X.H."/>
            <person name="Huang E.J."/>
            <person name="Li L.F."/>
            <person name="Wei W."/>
            <person name="Gao Y.C."/>
            <person name="Liu J.Z."/>
            <person name="Shao H.Z."/>
            <person name="Wang X."/>
            <person name="Wang C.C."/>
            <person name="Yang T.C."/>
            <person name="Huo Q.B."/>
            <person name="Li W."/>
            <person name="Chen H.Y."/>
            <person name="Chen S.E."/>
            <person name="Zhou L.G."/>
            <person name="Ni X.B."/>
            <person name="Tian J.H."/>
            <person name="Sheng Y."/>
            <person name="Liu T."/>
            <person name="Pan Y.S."/>
            <person name="Xia L.Y."/>
            <person name="Li J."/>
            <person name="Zhao F."/>
            <person name="Cao W.C."/>
        </authorList>
    </citation>
    <scope>NUCLEOTIDE SEQUENCE</scope>
    <source>
        <strain evidence="2">Rsan-2018</strain>
    </source>
</reference>
<evidence type="ECO:0000256" key="1">
    <source>
        <dbReference type="SAM" id="SignalP"/>
    </source>
</evidence>
<accession>A0A9D4QGE4</accession>
<dbReference type="AlphaFoldDB" id="A0A9D4QGE4"/>
<dbReference type="VEuPathDB" id="VectorBase:RSAN_057530"/>
<dbReference type="OMA" id="LRYILCE"/>
<keyword evidence="1" id="KW-0732">Signal</keyword>
<name>A0A9D4QGE4_RHISA</name>
<dbReference type="EMBL" id="JABSTV010001245">
    <property type="protein sequence ID" value="KAH7982328.1"/>
    <property type="molecule type" value="Genomic_DNA"/>
</dbReference>
<organism evidence="2 3">
    <name type="scientific">Rhipicephalus sanguineus</name>
    <name type="common">Brown dog tick</name>
    <name type="synonym">Ixodes sanguineus</name>
    <dbReference type="NCBI Taxonomy" id="34632"/>
    <lineage>
        <taxon>Eukaryota</taxon>
        <taxon>Metazoa</taxon>
        <taxon>Ecdysozoa</taxon>
        <taxon>Arthropoda</taxon>
        <taxon>Chelicerata</taxon>
        <taxon>Arachnida</taxon>
        <taxon>Acari</taxon>
        <taxon>Parasitiformes</taxon>
        <taxon>Ixodida</taxon>
        <taxon>Ixodoidea</taxon>
        <taxon>Ixodidae</taxon>
        <taxon>Rhipicephalinae</taxon>
        <taxon>Rhipicephalus</taxon>
        <taxon>Rhipicephalus</taxon>
    </lineage>
</organism>
<comment type="caution">
    <text evidence="2">The sequence shown here is derived from an EMBL/GenBank/DDBJ whole genome shotgun (WGS) entry which is preliminary data.</text>
</comment>
<reference evidence="2" key="2">
    <citation type="submission" date="2021-09" db="EMBL/GenBank/DDBJ databases">
        <authorList>
            <person name="Jia N."/>
            <person name="Wang J."/>
            <person name="Shi W."/>
            <person name="Du L."/>
            <person name="Sun Y."/>
            <person name="Zhan W."/>
            <person name="Jiang J."/>
            <person name="Wang Q."/>
            <person name="Zhang B."/>
            <person name="Ji P."/>
            <person name="Sakyi L.B."/>
            <person name="Cui X."/>
            <person name="Yuan T."/>
            <person name="Jiang B."/>
            <person name="Yang W."/>
            <person name="Lam T.T.-Y."/>
            <person name="Chang Q."/>
            <person name="Ding S."/>
            <person name="Wang X."/>
            <person name="Zhu J."/>
            <person name="Ruan X."/>
            <person name="Zhao L."/>
            <person name="Wei J."/>
            <person name="Que T."/>
            <person name="Du C."/>
            <person name="Cheng J."/>
            <person name="Dai P."/>
            <person name="Han X."/>
            <person name="Huang E."/>
            <person name="Gao Y."/>
            <person name="Liu J."/>
            <person name="Shao H."/>
            <person name="Ye R."/>
            <person name="Li L."/>
            <person name="Wei W."/>
            <person name="Wang X."/>
            <person name="Wang C."/>
            <person name="Huo Q."/>
            <person name="Li W."/>
            <person name="Guo W."/>
            <person name="Chen H."/>
            <person name="Chen S."/>
            <person name="Zhou L."/>
            <person name="Zhou L."/>
            <person name="Ni X."/>
            <person name="Tian J."/>
            <person name="Zhou Y."/>
            <person name="Sheng Y."/>
            <person name="Liu T."/>
            <person name="Pan Y."/>
            <person name="Xia L."/>
            <person name="Li J."/>
            <person name="Zhao F."/>
            <person name="Cao W."/>
        </authorList>
    </citation>
    <scope>NUCLEOTIDE SEQUENCE</scope>
    <source>
        <strain evidence="2">Rsan-2018</strain>
        <tissue evidence="2">Larvae</tissue>
    </source>
</reference>
<keyword evidence="3" id="KW-1185">Reference proteome</keyword>
<sequence length="107" mass="11644">MCRVSLCVLVLLIAVAMVAGQRGRPNFDFKPDPPRHRLNVFGSASGNSGRNFNANVGVRGEYDLHRSKNGGRITGYAQGSQSFGRFDGHSYRGKPQGEVGVRAHIPF</sequence>